<reference evidence="1 2" key="1">
    <citation type="submission" date="2017-09" db="EMBL/GenBank/DDBJ databases">
        <title>Depth-based differentiation of microbial function through sediment-hosted aquifers and enrichment of novel symbionts in the deep terrestrial subsurface.</title>
        <authorList>
            <person name="Probst A.J."/>
            <person name="Ladd B."/>
            <person name="Jarett J.K."/>
            <person name="Geller-Mcgrath D.E."/>
            <person name="Sieber C.M."/>
            <person name="Emerson J.B."/>
            <person name="Anantharaman K."/>
            <person name="Thomas B.C."/>
            <person name="Malmstrom R."/>
            <person name="Stieglmeier M."/>
            <person name="Klingl A."/>
            <person name="Woyke T."/>
            <person name="Ryan C.M."/>
            <person name="Banfield J.F."/>
        </authorList>
    </citation>
    <scope>NUCLEOTIDE SEQUENCE [LARGE SCALE GENOMIC DNA]</scope>
    <source>
        <strain evidence="1">CG11_big_fil_rev_8_21_14_0_20_37_11</strain>
    </source>
</reference>
<accession>A0A2H0NI66</accession>
<protein>
    <submittedName>
        <fullName evidence="1">Diversity-generating retroelement protein bAvd family protein</fullName>
    </submittedName>
</protein>
<evidence type="ECO:0000313" key="1">
    <source>
        <dbReference type="EMBL" id="PIR07885.1"/>
    </source>
</evidence>
<comment type="caution">
    <text evidence="1">The sequence shown here is derived from an EMBL/GenBank/DDBJ whole genome shotgun (WGS) entry which is preliminary data.</text>
</comment>
<dbReference type="InterPro" id="IPR036583">
    <property type="entry name" value="23S_rRNA_IVS_sf"/>
</dbReference>
<evidence type="ECO:0000313" key="2">
    <source>
        <dbReference type="Proteomes" id="UP000230707"/>
    </source>
</evidence>
<sequence>MFKFEELHVYQRAIELSVQIFEITKKWPQRYQYNLADQFLRACLSISLNIAEGSSRSKKDFCHFLSIARGSAYESIPLITIAYRLRLISKQEKEIVYNEINSIAKMLSKLRTSL</sequence>
<dbReference type="EMBL" id="PCWS01000133">
    <property type="protein sequence ID" value="PIR07885.1"/>
    <property type="molecule type" value="Genomic_DNA"/>
</dbReference>
<dbReference type="InterPro" id="IPR012657">
    <property type="entry name" value="23S_rRNA-intervening_sequence"/>
</dbReference>
<dbReference type="CDD" id="cd16377">
    <property type="entry name" value="23S_rRNA_IVP_like"/>
    <property type="match status" value="1"/>
</dbReference>
<dbReference type="SUPFAM" id="SSF158446">
    <property type="entry name" value="IVS-encoded protein-like"/>
    <property type="match status" value="1"/>
</dbReference>
<dbReference type="NCBIfam" id="TIGR02436">
    <property type="entry name" value="four helix bundle protein"/>
    <property type="match status" value="1"/>
</dbReference>
<dbReference type="AlphaFoldDB" id="A0A2H0NI66"/>
<dbReference type="Pfam" id="PF05635">
    <property type="entry name" value="23S_rRNA_IVP"/>
    <property type="match status" value="1"/>
</dbReference>
<organism evidence="1 2">
    <name type="scientific">Candidatus Gottesmanbacteria bacterium CG11_big_fil_rev_8_21_14_0_20_37_11</name>
    <dbReference type="NCBI Taxonomy" id="1974575"/>
    <lineage>
        <taxon>Bacteria</taxon>
        <taxon>Candidatus Gottesmaniibacteriota</taxon>
    </lineage>
</organism>
<dbReference type="PANTHER" id="PTHR38471">
    <property type="entry name" value="FOUR HELIX BUNDLE PROTEIN"/>
    <property type="match status" value="1"/>
</dbReference>
<dbReference type="Gene3D" id="1.20.1440.60">
    <property type="entry name" value="23S rRNA-intervening sequence"/>
    <property type="match status" value="1"/>
</dbReference>
<name>A0A2H0NI66_9BACT</name>
<dbReference type="PANTHER" id="PTHR38471:SF2">
    <property type="entry name" value="FOUR HELIX BUNDLE PROTEIN"/>
    <property type="match status" value="1"/>
</dbReference>
<proteinExistence type="predicted"/>
<dbReference type="Proteomes" id="UP000230707">
    <property type="component" value="Unassembled WGS sequence"/>
</dbReference>
<gene>
    <name evidence="1" type="ORF">COV53_05895</name>
</gene>